<dbReference type="OrthoDB" id="9806994at2"/>
<accession>A0A4R6VUU6</accession>
<sequence length="134" mass="15445">MQSLLPNISKADFTYVVIQILIMLFRADKLDIDHAQSILEAEFPKQMVRKRRRRVSKLKRSGKRTRTPQYNPDDMLTPDKAAKVLSLSVKTLANMRSAGGGPVFLKLANRTIRYRYSDLQVFIANSVRRNTSQY</sequence>
<organism evidence="3 4">
    <name type="scientific">Maritalea mobilis</name>
    <dbReference type="NCBI Taxonomy" id="483324"/>
    <lineage>
        <taxon>Bacteria</taxon>
        <taxon>Pseudomonadati</taxon>
        <taxon>Pseudomonadota</taxon>
        <taxon>Alphaproteobacteria</taxon>
        <taxon>Hyphomicrobiales</taxon>
        <taxon>Devosiaceae</taxon>
        <taxon>Maritalea</taxon>
    </lineage>
</organism>
<dbReference type="AlphaFoldDB" id="A0A4R6VUU6"/>
<dbReference type="EMBL" id="SNYR01000001">
    <property type="protein sequence ID" value="TDQ67271.1"/>
    <property type="molecule type" value="Genomic_DNA"/>
</dbReference>
<dbReference type="InterPro" id="IPR009061">
    <property type="entry name" value="DNA-bd_dom_put_sf"/>
</dbReference>
<feature type="domain" description="Helix-turn-helix" evidence="2">
    <location>
        <begin position="75"/>
        <end position="125"/>
    </location>
</feature>
<proteinExistence type="predicted"/>
<protein>
    <submittedName>
        <fullName evidence="3">Helix-turn-helix protein</fullName>
    </submittedName>
</protein>
<comment type="caution">
    <text evidence="3">The sequence shown here is derived from an EMBL/GenBank/DDBJ whole genome shotgun (WGS) entry which is preliminary data.</text>
</comment>
<dbReference type="RefSeq" id="WP_133571897.1">
    <property type="nucleotide sequence ID" value="NZ_SNYR01000001.1"/>
</dbReference>
<evidence type="ECO:0000313" key="3">
    <source>
        <dbReference type="EMBL" id="TDQ67271.1"/>
    </source>
</evidence>
<dbReference type="SUPFAM" id="SSF46955">
    <property type="entry name" value="Putative DNA-binding domain"/>
    <property type="match status" value="1"/>
</dbReference>
<dbReference type="InterPro" id="IPR041657">
    <property type="entry name" value="HTH_17"/>
</dbReference>
<keyword evidence="4" id="KW-1185">Reference proteome</keyword>
<evidence type="ECO:0000313" key="4">
    <source>
        <dbReference type="Proteomes" id="UP000295391"/>
    </source>
</evidence>
<feature type="compositionally biased region" description="Basic residues" evidence="1">
    <location>
        <begin position="52"/>
        <end position="66"/>
    </location>
</feature>
<dbReference type="Pfam" id="PF12728">
    <property type="entry name" value="HTH_17"/>
    <property type="match status" value="1"/>
</dbReference>
<feature type="region of interest" description="Disordered" evidence="1">
    <location>
        <begin position="52"/>
        <end position="76"/>
    </location>
</feature>
<name>A0A4R6VUU6_9HYPH</name>
<gene>
    <name evidence="3" type="ORF">ATL17_1280</name>
</gene>
<evidence type="ECO:0000256" key="1">
    <source>
        <dbReference type="SAM" id="MobiDB-lite"/>
    </source>
</evidence>
<evidence type="ECO:0000259" key="2">
    <source>
        <dbReference type="Pfam" id="PF12728"/>
    </source>
</evidence>
<reference evidence="3 4" key="1">
    <citation type="submission" date="2019-03" db="EMBL/GenBank/DDBJ databases">
        <title>Genomic Encyclopedia of Type Strains, Phase III (KMG-III): the genomes of soil and plant-associated and newly described type strains.</title>
        <authorList>
            <person name="Whitman W."/>
        </authorList>
    </citation>
    <scope>NUCLEOTIDE SEQUENCE [LARGE SCALE GENOMIC DNA]</scope>
    <source>
        <strain evidence="3 4">CGMCC 1.7002</strain>
    </source>
</reference>
<dbReference type="Proteomes" id="UP000295391">
    <property type="component" value="Unassembled WGS sequence"/>
</dbReference>